<evidence type="ECO:0000313" key="1">
    <source>
        <dbReference type="EMBL" id="KAK8779966.1"/>
    </source>
</evidence>
<dbReference type="AlphaFoldDB" id="A0AAQ4EYP5"/>
<sequence length="89" mass="10271">MFLQCTSWNETWYIVYRNYEVDPYHGDSTHCVNATQIGFDDETTSIITEEKGKETWYAKCRLTSSPGYTRKNLVLVTNAAPVPWLEASK</sequence>
<reference evidence="1 2" key="1">
    <citation type="journal article" date="2023" name="Arcadia Sci">
        <title>De novo assembly of a long-read Amblyomma americanum tick genome.</title>
        <authorList>
            <person name="Chou S."/>
            <person name="Poskanzer K.E."/>
            <person name="Rollins M."/>
            <person name="Thuy-Boun P.S."/>
        </authorList>
    </citation>
    <scope>NUCLEOTIDE SEQUENCE [LARGE SCALE GENOMIC DNA]</scope>
    <source>
        <strain evidence="1">F_SG_1</strain>
        <tissue evidence="1">Salivary glands</tissue>
    </source>
</reference>
<name>A0AAQ4EYP5_AMBAM</name>
<protein>
    <submittedName>
        <fullName evidence="1">Uncharacterized protein</fullName>
    </submittedName>
</protein>
<evidence type="ECO:0000313" key="2">
    <source>
        <dbReference type="Proteomes" id="UP001321473"/>
    </source>
</evidence>
<dbReference type="GO" id="GO:0030682">
    <property type="term" value="P:symbiont-mediated perturbation of host defenses"/>
    <property type="evidence" value="ECO:0007669"/>
    <property type="project" value="InterPro"/>
</dbReference>
<proteinExistence type="predicted"/>
<dbReference type="EMBL" id="JARKHS020009325">
    <property type="protein sequence ID" value="KAK8779966.1"/>
    <property type="molecule type" value="Genomic_DNA"/>
</dbReference>
<dbReference type="Proteomes" id="UP001321473">
    <property type="component" value="Unassembled WGS sequence"/>
</dbReference>
<dbReference type="InterPro" id="IPR012674">
    <property type="entry name" value="Calycin"/>
</dbReference>
<dbReference type="SUPFAM" id="SSF50814">
    <property type="entry name" value="Lipocalins"/>
    <property type="match status" value="1"/>
</dbReference>
<keyword evidence="2" id="KW-1185">Reference proteome</keyword>
<organism evidence="1 2">
    <name type="scientific">Amblyomma americanum</name>
    <name type="common">Lone star tick</name>
    <dbReference type="NCBI Taxonomy" id="6943"/>
    <lineage>
        <taxon>Eukaryota</taxon>
        <taxon>Metazoa</taxon>
        <taxon>Ecdysozoa</taxon>
        <taxon>Arthropoda</taxon>
        <taxon>Chelicerata</taxon>
        <taxon>Arachnida</taxon>
        <taxon>Acari</taxon>
        <taxon>Parasitiformes</taxon>
        <taxon>Ixodida</taxon>
        <taxon>Ixodoidea</taxon>
        <taxon>Ixodidae</taxon>
        <taxon>Amblyomminae</taxon>
        <taxon>Amblyomma</taxon>
    </lineage>
</organism>
<dbReference type="Pfam" id="PF02098">
    <property type="entry name" value="His_binding"/>
    <property type="match status" value="1"/>
</dbReference>
<dbReference type="Gene3D" id="2.40.128.20">
    <property type="match status" value="1"/>
</dbReference>
<comment type="caution">
    <text evidence="1">The sequence shown here is derived from an EMBL/GenBank/DDBJ whole genome shotgun (WGS) entry which is preliminary data.</text>
</comment>
<gene>
    <name evidence="1" type="ORF">V5799_018693</name>
</gene>
<accession>A0AAQ4EYP5</accession>
<feature type="non-terminal residue" evidence="1">
    <location>
        <position position="89"/>
    </location>
</feature>
<dbReference type="GO" id="GO:0043176">
    <property type="term" value="F:amine binding"/>
    <property type="evidence" value="ECO:0007669"/>
    <property type="project" value="InterPro"/>
</dbReference>
<dbReference type="InterPro" id="IPR002970">
    <property type="entry name" value="Tick_his-bd"/>
</dbReference>